<dbReference type="EMBL" id="BGZK01000931">
    <property type="protein sequence ID" value="GBP65532.1"/>
    <property type="molecule type" value="Genomic_DNA"/>
</dbReference>
<sequence length="151" mass="17135">MKIKSEGESSLASRHWIASVDHLELAEKSNSAFVGIAFVTAIRRVNIQRARAYGVLQFNRAPPAEKRMTHYPHRLVNARGQACALHAVAARLKINDKRVAFLSRFRPGADPPPARPRQITCFSLRVLRIVFAFHNSVIFPRRRVRFVALIL</sequence>
<gene>
    <name evidence="1" type="ORF">EVAR_98153_1</name>
</gene>
<proteinExistence type="predicted"/>
<comment type="caution">
    <text evidence="1">The sequence shown here is derived from an EMBL/GenBank/DDBJ whole genome shotgun (WGS) entry which is preliminary data.</text>
</comment>
<dbReference type="Proteomes" id="UP000299102">
    <property type="component" value="Unassembled WGS sequence"/>
</dbReference>
<dbReference type="AlphaFoldDB" id="A0A4C1XRC0"/>
<organism evidence="1 2">
    <name type="scientific">Eumeta variegata</name>
    <name type="common">Bagworm moth</name>
    <name type="synonym">Eumeta japonica</name>
    <dbReference type="NCBI Taxonomy" id="151549"/>
    <lineage>
        <taxon>Eukaryota</taxon>
        <taxon>Metazoa</taxon>
        <taxon>Ecdysozoa</taxon>
        <taxon>Arthropoda</taxon>
        <taxon>Hexapoda</taxon>
        <taxon>Insecta</taxon>
        <taxon>Pterygota</taxon>
        <taxon>Neoptera</taxon>
        <taxon>Endopterygota</taxon>
        <taxon>Lepidoptera</taxon>
        <taxon>Glossata</taxon>
        <taxon>Ditrysia</taxon>
        <taxon>Tineoidea</taxon>
        <taxon>Psychidae</taxon>
        <taxon>Oiketicinae</taxon>
        <taxon>Eumeta</taxon>
    </lineage>
</organism>
<accession>A0A4C1XRC0</accession>
<evidence type="ECO:0000313" key="2">
    <source>
        <dbReference type="Proteomes" id="UP000299102"/>
    </source>
</evidence>
<name>A0A4C1XRC0_EUMVA</name>
<keyword evidence="2" id="KW-1185">Reference proteome</keyword>
<reference evidence="1 2" key="1">
    <citation type="journal article" date="2019" name="Commun. Biol.">
        <title>The bagworm genome reveals a unique fibroin gene that provides high tensile strength.</title>
        <authorList>
            <person name="Kono N."/>
            <person name="Nakamura H."/>
            <person name="Ohtoshi R."/>
            <person name="Tomita M."/>
            <person name="Numata K."/>
            <person name="Arakawa K."/>
        </authorList>
    </citation>
    <scope>NUCLEOTIDE SEQUENCE [LARGE SCALE GENOMIC DNA]</scope>
</reference>
<evidence type="ECO:0000313" key="1">
    <source>
        <dbReference type="EMBL" id="GBP65532.1"/>
    </source>
</evidence>
<protein>
    <submittedName>
        <fullName evidence="1">Uncharacterized protein</fullName>
    </submittedName>
</protein>